<organism evidence="3 4">
    <name type="scientific">Ascobolus immersus RN42</name>
    <dbReference type="NCBI Taxonomy" id="1160509"/>
    <lineage>
        <taxon>Eukaryota</taxon>
        <taxon>Fungi</taxon>
        <taxon>Dikarya</taxon>
        <taxon>Ascomycota</taxon>
        <taxon>Pezizomycotina</taxon>
        <taxon>Pezizomycetes</taxon>
        <taxon>Pezizales</taxon>
        <taxon>Ascobolaceae</taxon>
        <taxon>Ascobolus</taxon>
    </lineage>
</organism>
<sequence>MPARMFARVKQKLRLIPSVSSFRSQHSTAPAPSEDESNMKQTANVQQNGEANDNLCNKDRDASTPGETIQNDETIGGLPSKESSLDDSTLDCHSRPPSPRNHSANSGMNRPAPALTRTDAIETLFLNPKYSDMTILVGDKLWCCHRSVVCTRSEFFELALRPGFKA</sequence>
<feature type="domain" description="BTB" evidence="2">
    <location>
        <begin position="131"/>
        <end position="166"/>
    </location>
</feature>
<feature type="compositionally biased region" description="Polar residues" evidence="1">
    <location>
        <begin position="39"/>
        <end position="55"/>
    </location>
</feature>
<dbReference type="AlphaFoldDB" id="A0A3N4HQS9"/>
<dbReference type="Gene3D" id="3.30.710.10">
    <property type="entry name" value="Potassium Channel Kv1.1, Chain A"/>
    <property type="match status" value="1"/>
</dbReference>
<dbReference type="InterPro" id="IPR011333">
    <property type="entry name" value="SKP1/BTB/POZ_sf"/>
</dbReference>
<dbReference type="SUPFAM" id="SSF54695">
    <property type="entry name" value="POZ domain"/>
    <property type="match status" value="1"/>
</dbReference>
<feature type="region of interest" description="Disordered" evidence="1">
    <location>
        <begin position="13"/>
        <end position="112"/>
    </location>
</feature>
<name>A0A3N4HQS9_ASCIM</name>
<dbReference type="EMBL" id="ML119759">
    <property type="protein sequence ID" value="RPA75667.1"/>
    <property type="molecule type" value="Genomic_DNA"/>
</dbReference>
<evidence type="ECO:0000313" key="3">
    <source>
        <dbReference type="EMBL" id="RPA75667.1"/>
    </source>
</evidence>
<keyword evidence="4" id="KW-1185">Reference proteome</keyword>
<feature type="compositionally biased region" description="Polar residues" evidence="1">
    <location>
        <begin position="18"/>
        <end position="30"/>
    </location>
</feature>
<evidence type="ECO:0000313" key="4">
    <source>
        <dbReference type="Proteomes" id="UP000275078"/>
    </source>
</evidence>
<gene>
    <name evidence="3" type="ORF">BJ508DRAFT_338566</name>
</gene>
<dbReference type="Proteomes" id="UP000275078">
    <property type="component" value="Unassembled WGS sequence"/>
</dbReference>
<accession>A0A3N4HQS9</accession>
<evidence type="ECO:0000259" key="2">
    <source>
        <dbReference type="PROSITE" id="PS50097"/>
    </source>
</evidence>
<dbReference type="OrthoDB" id="6359816at2759"/>
<dbReference type="InterPro" id="IPR000210">
    <property type="entry name" value="BTB/POZ_dom"/>
</dbReference>
<reference evidence="3 4" key="1">
    <citation type="journal article" date="2018" name="Nat. Ecol. Evol.">
        <title>Pezizomycetes genomes reveal the molecular basis of ectomycorrhizal truffle lifestyle.</title>
        <authorList>
            <person name="Murat C."/>
            <person name="Payen T."/>
            <person name="Noel B."/>
            <person name="Kuo A."/>
            <person name="Morin E."/>
            <person name="Chen J."/>
            <person name="Kohler A."/>
            <person name="Krizsan K."/>
            <person name="Balestrini R."/>
            <person name="Da Silva C."/>
            <person name="Montanini B."/>
            <person name="Hainaut M."/>
            <person name="Levati E."/>
            <person name="Barry K.W."/>
            <person name="Belfiori B."/>
            <person name="Cichocki N."/>
            <person name="Clum A."/>
            <person name="Dockter R.B."/>
            <person name="Fauchery L."/>
            <person name="Guy J."/>
            <person name="Iotti M."/>
            <person name="Le Tacon F."/>
            <person name="Lindquist E.A."/>
            <person name="Lipzen A."/>
            <person name="Malagnac F."/>
            <person name="Mello A."/>
            <person name="Molinier V."/>
            <person name="Miyauchi S."/>
            <person name="Poulain J."/>
            <person name="Riccioni C."/>
            <person name="Rubini A."/>
            <person name="Sitrit Y."/>
            <person name="Splivallo R."/>
            <person name="Traeger S."/>
            <person name="Wang M."/>
            <person name="Zifcakova L."/>
            <person name="Wipf D."/>
            <person name="Zambonelli A."/>
            <person name="Paolocci F."/>
            <person name="Nowrousian M."/>
            <person name="Ottonello S."/>
            <person name="Baldrian P."/>
            <person name="Spatafora J.W."/>
            <person name="Henrissat B."/>
            <person name="Nagy L.G."/>
            <person name="Aury J.M."/>
            <person name="Wincker P."/>
            <person name="Grigoriev I.V."/>
            <person name="Bonfante P."/>
            <person name="Martin F.M."/>
        </authorList>
    </citation>
    <scope>NUCLEOTIDE SEQUENCE [LARGE SCALE GENOMIC DNA]</scope>
    <source>
        <strain evidence="3 4">RN42</strain>
    </source>
</reference>
<proteinExistence type="predicted"/>
<protein>
    <recommendedName>
        <fullName evidence="2">BTB domain-containing protein</fullName>
    </recommendedName>
</protein>
<evidence type="ECO:0000256" key="1">
    <source>
        <dbReference type="SAM" id="MobiDB-lite"/>
    </source>
</evidence>
<dbReference type="PROSITE" id="PS50097">
    <property type="entry name" value="BTB"/>
    <property type="match status" value="1"/>
</dbReference>